<feature type="transmembrane region" description="Helical" evidence="1">
    <location>
        <begin position="48"/>
        <end position="70"/>
    </location>
</feature>
<evidence type="ECO:0000313" key="2">
    <source>
        <dbReference type="EMBL" id="ONI11234.1"/>
    </source>
</evidence>
<proteinExistence type="predicted"/>
<evidence type="ECO:0000256" key="1">
    <source>
        <dbReference type="SAM" id="Phobius"/>
    </source>
</evidence>
<keyword evidence="3" id="KW-1185">Reference proteome</keyword>
<accession>A0A251PI31</accession>
<reference evidence="2 3" key="1">
    <citation type="journal article" date="2013" name="Nat. Genet.">
        <title>The high-quality draft genome of peach (Prunus persica) identifies unique patterns of genetic diversity, domestication and genome evolution.</title>
        <authorList>
            <consortium name="International Peach Genome Initiative"/>
            <person name="Verde I."/>
            <person name="Abbott A.G."/>
            <person name="Scalabrin S."/>
            <person name="Jung S."/>
            <person name="Shu S."/>
            <person name="Marroni F."/>
            <person name="Zhebentyayeva T."/>
            <person name="Dettori M.T."/>
            <person name="Grimwood J."/>
            <person name="Cattonaro F."/>
            <person name="Zuccolo A."/>
            <person name="Rossini L."/>
            <person name="Jenkins J."/>
            <person name="Vendramin E."/>
            <person name="Meisel L.A."/>
            <person name="Decroocq V."/>
            <person name="Sosinski B."/>
            <person name="Prochnik S."/>
            <person name="Mitros T."/>
            <person name="Policriti A."/>
            <person name="Cipriani G."/>
            <person name="Dondini L."/>
            <person name="Ficklin S."/>
            <person name="Goodstein D.M."/>
            <person name="Xuan P."/>
            <person name="Del Fabbro C."/>
            <person name="Aramini V."/>
            <person name="Copetti D."/>
            <person name="Gonzalez S."/>
            <person name="Horner D.S."/>
            <person name="Falchi R."/>
            <person name="Lucas S."/>
            <person name="Mica E."/>
            <person name="Maldonado J."/>
            <person name="Lazzari B."/>
            <person name="Bielenberg D."/>
            <person name="Pirona R."/>
            <person name="Miculan M."/>
            <person name="Barakat A."/>
            <person name="Testolin R."/>
            <person name="Stella A."/>
            <person name="Tartarini S."/>
            <person name="Tonutti P."/>
            <person name="Arus P."/>
            <person name="Orellana A."/>
            <person name="Wells C."/>
            <person name="Main D."/>
            <person name="Vizzotto G."/>
            <person name="Silva H."/>
            <person name="Salamini F."/>
            <person name="Schmutz J."/>
            <person name="Morgante M."/>
            <person name="Rokhsar D.S."/>
        </authorList>
    </citation>
    <scope>NUCLEOTIDE SEQUENCE [LARGE SCALE GENOMIC DNA]</scope>
    <source>
        <strain evidence="3">cv. Nemared</strain>
    </source>
</reference>
<gene>
    <name evidence="2" type="ORF">PRUPE_4G094400</name>
</gene>
<protein>
    <submittedName>
        <fullName evidence="2">Uncharacterized protein</fullName>
    </submittedName>
</protein>
<sequence length="90" mass="10476">MCVRACRHVFKQIYSVLTFAAIWKIWVAMVALQALTNVTSRATDQVDTLAICFTCKILPLLSRITWIWILPNCPIKNRWKFCYALQLLKT</sequence>
<dbReference type="AlphaFoldDB" id="A0A251PI31"/>
<evidence type="ECO:0000313" key="3">
    <source>
        <dbReference type="Proteomes" id="UP000006882"/>
    </source>
</evidence>
<dbReference type="Gramene" id="ONI11234">
    <property type="protein sequence ID" value="ONI11234"/>
    <property type="gene ID" value="PRUPE_4G094400"/>
</dbReference>
<keyword evidence="1" id="KW-0472">Membrane</keyword>
<keyword evidence="1" id="KW-0812">Transmembrane</keyword>
<keyword evidence="1" id="KW-1133">Transmembrane helix</keyword>
<name>A0A251PI31_PRUPE</name>
<dbReference type="Proteomes" id="UP000006882">
    <property type="component" value="Chromosome G4"/>
</dbReference>
<dbReference type="EMBL" id="CM007654">
    <property type="protein sequence ID" value="ONI11234.1"/>
    <property type="molecule type" value="Genomic_DNA"/>
</dbReference>
<organism evidence="2 3">
    <name type="scientific">Prunus persica</name>
    <name type="common">Peach</name>
    <name type="synonym">Amygdalus persica</name>
    <dbReference type="NCBI Taxonomy" id="3760"/>
    <lineage>
        <taxon>Eukaryota</taxon>
        <taxon>Viridiplantae</taxon>
        <taxon>Streptophyta</taxon>
        <taxon>Embryophyta</taxon>
        <taxon>Tracheophyta</taxon>
        <taxon>Spermatophyta</taxon>
        <taxon>Magnoliopsida</taxon>
        <taxon>eudicotyledons</taxon>
        <taxon>Gunneridae</taxon>
        <taxon>Pentapetalae</taxon>
        <taxon>rosids</taxon>
        <taxon>fabids</taxon>
        <taxon>Rosales</taxon>
        <taxon>Rosaceae</taxon>
        <taxon>Amygdaloideae</taxon>
        <taxon>Amygdaleae</taxon>
        <taxon>Prunus</taxon>
    </lineage>
</organism>
<feature type="transmembrane region" description="Helical" evidence="1">
    <location>
        <begin position="12"/>
        <end position="36"/>
    </location>
</feature>